<dbReference type="EMBL" id="VOFY01000005">
    <property type="protein sequence ID" value="KAA8592849.1"/>
    <property type="molecule type" value="Genomic_DNA"/>
</dbReference>
<dbReference type="AlphaFoldDB" id="A0A5J5DHV2"/>
<evidence type="ECO:0000313" key="2">
    <source>
        <dbReference type="EMBL" id="KAA8592849.1"/>
    </source>
</evidence>
<keyword evidence="3" id="KW-1185">Reference proteome</keyword>
<reference evidence="2 3" key="1">
    <citation type="submission" date="2019-08" db="EMBL/GenBank/DDBJ databases">
        <title>A chromosome-level genome assembly, high-density linkage maps, and genome scans reveal the genomic architecture of hybrid incompatibilities underlying speciation via character displacement in darters (Percidae: Etheostominae).</title>
        <authorList>
            <person name="Moran R.L."/>
            <person name="Catchen J.M."/>
            <person name="Fuller R.C."/>
        </authorList>
    </citation>
    <scope>NUCLEOTIDE SEQUENCE [LARGE SCALE GENOMIC DNA]</scope>
    <source>
        <strain evidence="2">EspeVRDwgs_2016</strain>
        <tissue evidence="2">Muscle</tissue>
    </source>
</reference>
<sequence length="105" mass="11050">MSSITSVKTPDPSSLPPPPPPPPLSPSSLPPPPVVMSRCQVHPSPLLRAPSHSALPPLTPPPPPHIDQKREAPPCLASRVRAPPFRMNPCLSSLFPEPPRCSSGG</sequence>
<proteinExistence type="predicted"/>
<name>A0A5J5DHV2_9PERO</name>
<gene>
    <name evidence="2" type="ORF">FQN60_018304</name>
</gene>
<feature type="compositionally biased region" description="Pro residues" evidence="1">
    <location>
        <begin position="13"/>
        <end position="34"/>
    </location>
</feature>
<comment type="caution">
    <text evidence="2">The sequence shown here is derived from an EMBL/GenBank/DDBJ whole genome shotgun (WGS) entry which is preliminary data.</text>
</comment>
<dbReference type="Proteomes" id="UP000327493">
    <property type="component" value="Chromosome 5"/>
</dbReference>
<accession>A0A5J5DHV2</accession>
<feature type="region of interest" description="Disordered" evidence="1">
    <location>
        <begin position="1"/>
        <end position="74"/>
    </location>
</feature>
<evidence type="ECO:0000313" key="3">
    <source>
        <dbReference type="Proteomes" id="UP000327493"/>
    </source>
</evidence>
<protein>
    <submittedName>
        <fullName evidence="2">Uncharacterized protein</fullName>
    </submittedName>
</protein>
<evidence type="ECO:0000256" key="1">
    <source>
        <dbReference type="SAM" id="MobiDB-lite"/>
    </source>
</evidence>
<organism evidence="2 3">
    <name type="scientific">Etheostoma spectabile</name>
    <name type="common">orangethroat darter</name>
    <dbReference type="NCBI Taxonomy" id="54343"/>
    <lineage>
        <taxon>Eukaryota</taxon>
        <taxon>Metazoa</taxon>
        <taxon>Chordata</taxon>
        <taxon>Craniata</taxon>
        <taxon>Vertebrata</taxon>
        <taxon>Euteleostomi</taxon>
        <taxon>Actinopterygii</taxon>
        <taxon>Neopterygii</taxon>
        <taxon>Teleostei</taxon>
        <taxon>Neoteleostei</taxon>
        <taxon>Acanthomorphata</taxon>
        <taxon>Eupercaria</taxon>
        <taxon>Perciformes</taxon>
        <taxon>Percoidei</taxon>
        <taxon>Percidae</taxon>
        <taxon>Etheostomatinae</taxon>
        <taxon>Etheostoma</taxon>
    </lineage>
</organism>